<dbReference type="Pfam" id="PF00708">
    <property type="entry name" value="Acylphosphatase"/>
    <property type="match status" value="1"/>
</dbReference>
<evidence type="ECO:0000256" key="1">
    <source>
        <dbReference type="ARBA" id="ARBA00005614"/>
    </source>
</evidence>
<dbReference type="OrthoDB" id="7961613at2759"/>
<feature type="domain" description="Acylphosphatase-like" evidence="7">
    <location>
        <begin position="12"/>
        <end position="102"/>
    </location>
</feature>
<proteinExistence type="inferred from homology"/>
<dbReference type="Gene3D" id="3.30.70.100">
    <property type="match status" value="1"/>
</dbReference>
<evidence type="ECO:0000256" key="2">
    <source>
        <dbReference type="ARBA" id="ARBA00012150"/>
    </source>
</evidence>
<evidence type="ECO:0000256" key="5">
    <source>
        <dbReference type="PROSITE-ProRule" id="PRU00520"/>
    </source>
</evidence>
<dbReference type="FunFam" id="3.30.70.100:FF:000011">
    <property type="entry name" value="Acylphosphatase"/>
    <property type="match status" value="1"/>
</dbReference>
<name>A0A2H8TYH9_9HEMI</name>
<dbReference type="PROSITE" id="PS51160">
    <property type="entry name" value="ACYLPHOSPHATASE_3"/>
    <property type="match status" value="1"/>
</dbReference>
<reference evidence="8" key="1">
    <citation type="submission" date="2017-10" db="EMBL/GenBank/DDBJ databases">
        <title>Transcriptome Assembly of Sugarcane Aphid Adults.</title>
        <authorList>
            <person name="Scully E.D."/>
            <person name="Palmer N.A."/>
            <person name="Geib S.M."/>
            <person name="Sarath G."/>
            <person name="Sattler S.E."/>
        </authorList>
    </citation>
    <scope>NUCLEOTIDE SEQUENCE</scope>
    <source>
        <tissue evidence="8">Whole body</tissue>
    </source>
</reference>
<keyword evidence="3" id="KW-0378">Hydrolase</keyword>
<dbReference type="InterPro" id="IPR036046">
    <property type="entry name" value="Acylphosphatase-like_dom_sf"/>
</dbReference>
<sequence length="102" mass="11657">MALQESGHSFVSVEFEVFGKVQGVYFTKYCRDRSTELDIVGWVKNSKRGTIMGKMQGPKSNVEVMIAWLSNEGSPGSKIERCDLMNFEYLARKEFNGFSIRF</sequence>
<dbReference type="EMBL" id="GFXV01007550">
    <property type="protein sequence ID" value="MBW19355.1"/>
    <property type="molecule type" value="Transcribed_RNA"/>
</dbReference>
<accession>A0A2H8TYH9</accession>
<comment type="similarity">
    <text evidence="1 6">Belongs to the acylphosphatase family.</text>
</comment>
<organism evidence="8">
    <name type="scientific">Melanaphis sacchari</name>
    <dbReference type="NCBI Taxonomy" id="742174"/>
    <lineage>
        <taxon>Eukaryota</taxon>
        <taxon>Metazoa</taxon>
        <taxon>Ecdysozoa</taxon>
        <taxon>Arthropoda</taxon>
        <taxon>Hexapoda</taxon>
        <taxon>Insecta</taxon>
        <taxon>Pterygota</taxon>
        <taxon>Neoptera</taxon>
        <taxon>Paraneoptera</taxon>
        <taxon>Hemiptera</taxon>
        <taxon>Sternorrhyncha</taxon>
        <taxon>Aphidomorpha</taxon>
        <taxon>Aphidoidea</taxon>
        <taxon>Aphididae</taxon>
        <taxon>Aphidini</taxon>
        <taxon>Melanaphis</taxon>
    </lineage>
</organism>
<dbReference type="SUPFAM" id="SSF54975">
    <property type="entry name" value="Acylphosphatase/BLUF domain-like"/>
    <property type="match status" value="1"/>
</dbReference>
<evidence type="ECO:0000256" key="3">
    <source>
        <dbReference type="ARBA" id="ARBA00022801"/>
    </source>
</evidence>
<dbReference type="PANTHER" id="PTHR10029">
    <property type="entry name" value="ACYLPHOSPHATASE"/>
    <property type="match status" value="1"/>
</dbReference>
<comment type="catalytic activity">
    <reaction evidence="4">
        <text>an acyl phosphate + H2O = a carboxylate + phosphate + H(+)</text>
        <dbReference type="Rhea" id="RHEA:14965"/>
        <dbReference type="ChEBI" id="CHEBI:15377"/>
        <dbReference type="ChEBI" id="CHEBI:15378"/>
        <dbReference type="ChEBI" id="CHEBI:29067"/>
        <dbReference type="ChEBI" id="CHEBI:43474"/>
        <dbReference type="ChEBI" id="CHEBI:59918"/>
        <dbReference type="EC" id="3.6.1.7"/>
    </reaction>
</comment>
<evidence type="ECO:0000259" key="7">
    <source>
        <dbReference type="PROSITE" id="PS51160"/>
    </source>
</evidence>
<protein>
    <recommendedName>
        <fullName evidence="2">acylphosphatase</fullName>
        <ecNumber evidence="2">3.6.1.7</ecNumber>
    </recommendedName>
</protein>
<gene>
    <name evidence="8" type="primary">acyp2_1</name>
</gene>
<dbReference type="PRINTS" id="PR00112">
    <property type="entry name" value="ACYLPHPHTASE"/>
</dbReference>
<dbReference type="PANTHER" id="PTHR10029:SF10">
    <property type="entry name" value="GEO08407P1"/>
    <property type="match status" value="1"/>
</dbReference>
<dbReference type="EC" id="3.6.1.7" evidence="2"/>
<evidence type="ECO:0000256" key="6">
    <source>
        <dbReference type="RuleBase" id="RU004168"/>
    </source>
</evidence>
<dbReference type="GO" id="GO:0003998">
    <property type="term" value="F:acylphosphatase activity"/>
    <property type="evidence" value="ECO:0007669"/>
    <property type="project" value="UniProtKB-EC"/>
</dbReference>
<dbReference type="InterPro" id="IPR001792">
    <property type="entry name" value="Acylphosphatase-like_dom"/>
</dbReference>
<evidence type="ECO:0000256" key="4">
    <source>
        <dbReference type="ARBA" id="ARBA00047645"/>
    </source>
</evidence>
<dbReference type="AlphaFoldDB" id="A0A2H8TYH9"/>
<comment type="caution">
    <text evidence="5">Lacks conserved residue(s) required for the propagation of feature annotation.</text>
</comment>
<evidence type="ECO:0000313" key="8">
    <source>
        <dbReference type="EMBL" id="MBW19355.1"/>
    </source>
</evidence>
<dbReference type="InterPro" id="IPR020456">
    <property type="entry name" value="Acylphosphatase"/>
</dbReference>